<feature type="chain" id="PRO_5010243883" evidence="1">
    <location>
        <begin position="22"/>
        <end position="81"/>
    </location>
</feature>
<keyword evidence="5" id="KW-1185">Reference proteome</keyword>
<protein>
    <submittedName>
        <fullName evidence="2">Uncharacterized protein</fullName>
    </submittedName>
</protein>
<dbReference type="RefSeq" id="WP_070906377.1">
    <property type="nucleotide sequence ID" value="NZ_MIKE01000011.1"/>
</dbReference>
<evidence type="ECO:0000313" key="4">
    <source>
        <dbReference type="Proteomes" id="UP000180252"/>
    </source>
</evidence>
<dbReference type="AlphaFoldDB" id="A0A1S1J7Q6"/>
<sequence length="81" mass="9073">MKKTALKIVLFSTVMIATSFATPQRISPSDSIAKFSTNTIDDQFTGRGKRKQDNVNTLHNLNQSEGFRQDRQAIGVVKKMD</sequence>
<evidence type="ECO:0000313" key="2">
    <source>
        <dbReference type="EMBL" id="OHT46697.1"/>
    </source>
</evidence>
<dbReference type="Proteomes" id="UP000198319">
    <property type="component" value="Unassembled WGS sequence"/>
</dbReference>
<evidence type="ECO:0000256" key="1">
    <source>
        <dbReference type="SAM" id="SignalP"/>
    </source>
</evidence>
<evidence type="ECO:0000313" key="3">
    <source>
        <dbReference type="EMBL" id="OXB21006.1"/>
    </source>
</evidence>
<comment type="caution">
    <text evidence="2">The sequence shown here is derived from an EMBL/GenBank/DDBJ whole genome shotgun (WGS) entry which is preliminary data.</text>
</comment>
<dbReference type="OrthoDB" id="1366886at2"/>
<evidence type="ECO:0000313" key="5">
    <source>
        <dbReference type="Proteomes" id="UP000198319"/>
    </source>
</evidence>
<organism evidence="2 4">
    <name type="scientific">Flavobacterium tructae</name>
    <dbReference type="NCBI Taxonomy" id="1114873"/>
    <lineage>
        <taxon>Bacteria</taxon>
        <taxon>Pseudomonadati</taxon>
        <taxon>Bacteroidota</taxon>
        <taxon>Flavobacteriia</taxon>
        <taxon>Flavobacteriales</taxon>
        <taxon>Flavobacteriaceae</taxon>
        <taxon>Flavobacterium</taxon>
    </lineage>
</organism>
<reference evidence="4" key="1">
    <citation type="submission" date="2016-09" db="EMBL/GenBank/DDBJ databases">
        <authorList>
            <person name="Chen S."/>
            <person name="Walker E."/>
        </authorList>
    </citation>
    <scope>NUCLEOTIDE SEQUENCE [LARGE SCALE GENOMIC DNA]</scope>
    <source>
        <strain evidence="4">MSU</strain>
    </source>
</reference>
<gene>
    <name evidence="3" type="ORF">B0A71_05285</name>
    <name evidence="2" type="ORF">BHE19_04105</name>
</gene>
<reference evidence="3 5" key="3">
    <citation type="submission" date="2016-11" db="EMBL/GenBank/DDBJ databases">
        <title>Whole genomes of Flavobacteriaceae.</title>
        <authorList>
            <person name="Stine C."/>
            <person name="Li C."/>
            <person name="Tadesse D."/>
        </authorList>
    </citation>
    <scope>NUCLEOTIDE SEQUENCE [LARGE SCALE GENOMIC DNA]</scope>
    <source>
        <strain evidence="3 5">ATCC BAA-2541</strain>
    </source>
</reference>
<dbReference type="Proteomes" id="UP000180252">
    <property type="component" value="Unassembled WGS sequence"/>
</dbReference>
<keyword evidence="1" id="KW-0732">Signal</keyword>
<proteinExistence type="predicted"/>
<dbReference type="STRING" id="1278819.BHE19_04105"/>
<reference evidence="2" key="2">
    <citation type="submission" date="2016-09" db="EMBL/GenBank/DDBJ databases">
        <authorList>
            <person name="Capua I."/>
            <person name="De Benedictis P."/>
            <person name="Joannis T."/>
            <person name="Lombin L.H."/>
            <person name="Cattoli G."/>
        </authorList>
    </citation>
    <scope>NUCLEOTIDE SEQUENCE [LARGE SCALE GENOMIC DNA]</scope>
    <source>
        <strain evidence="2">MSU</strain>
    </source>
</reference>
<name>A0A1S1J7Q6_9FLAO</name>
<accession>A0A1S1J7Q6</accession>
<feature type="signal peptide" evidence="1">
    <location>
        <begin position="1"/>
        <end position="21"/>
    </location>
</feature>
<dbReference type="EMBL" id="MUHG01000005">
    <property type="protein sequence ID" value="OXB21006.1"/>
    <property type="molecule type" value="Genomic_DNA"/>
</dbReference>
<dbReference type="EMBL" id="MIKE01000011">
    <property type="protein sequence ID" value="OHT46697.1"/>
    <property type="molecule type" value="Genomic_DNA"/>
</dbReference>